<dbReference type="AlphaFoldDB" id="N1WTK9"/>
<gene>
    <name evidence="1" type="ORF">LEP1GSC060_3673</name>
</gene>
<dbReference type="InterPro" id="IPR036388">
    <property type="entry name" value="WH-like_DNA-bd_sf"/>
</dbReference>
<reference evidence="1" key="1">
    <citation type="submission" date="2013-03" db="EMBL/GenBank/DDBJ databases">
        <authorList>
            <person name="Harkins D.M."/>
            <person name="Durkin A.S."/>
            <person name="Brinkac L.M."/>
            <person name="Haft D.H."/>
            <person name="Selengut J.D."/>
            <person name="Sanka R."/>
            <person name="DePew J."/>
            <person name="Purushe J."/>
            <person name="Hartskeerl R.A."/>
            <person name="Ahmed A."/>
            <person name="van der Linden H."/>
            <person name="Goris M.G.A."/>
            <person name="Vinetz J.M."/>
            <person name="Sutton G.G."/>
            <person name="Nierman W.C."/>
            <person name="Fouts D.E."/>
        </authorList>
    </citation>
    <scope>NUCLEOTIDE SEQUENCE [LARGE SCALE GENOMIC DNA]</scope>
    <source>
        <strain evidence="1">ICFT</strain>
    </source>
</reference>
<evidence type="ECO:0000313" key="2">
    <source>
        <dbReference type="Proteomes" id="UP000012313"/>
    </source>
</evidence>
<protein>
    <submittedName>
        <fullName evidence="1">DNA-binding helix-turn-helix protein</fullName>
    </submittedName>
</protein>
<keyword evidence="2" id="KW-1185">Reference proteome</keyword>
<dbReference type="SUPFAM" id="SSF48295">
    <property type="entry name" value="TrpR-like"/>
    <property type="match status" value="1"/>
</dbReference>
<proteinExistence type="predicted"/>
<dbReference type="GO" id="GO:0043565">
    <property type="term" value="F:sequence-specific DNA binding"/>
    <property type="evidence" value="ECO:0007669"/>
    <property type="project" value="InterPro"/>
</dbReference>
<sequence length="52" mass="6076">MTTIKRYGEAFKRKVIQEIESGKYSQNQAMKYYGISGSVTIRGWLKSMERII</sequence>
<dbReference type="EMBL" id="AOHC02000013">
    <property type="protein sequence ID" value="EMY79198.1"/>
    <property type="molecule type" value="Genomic_DNA"/>
</dbReference>
<dbReference type="Proteomes" id="UP000012313">
    <property type="component" value="Unassembled WGS sequence"/>
</dbReference>
<keyword evidence="1" id="KW-0238">DNA-binding</keyword>
<evidence type="ECO:0000313" key="1">
    <source>
        <dbReference type="EMBL" id="EMY79198.1"/>
    </source>
</evidence>
<name>N1WTK9_9LEPT</name>
<accession>N1WTK9</accession>
<dbReference type="Gene3D" id="1.10.10.10">
    <property type="entry name" value="Winged helix-like DNA-binding domain superfamily/Winged helix DNA-binding domain"/>
    <property type="match status" value="1"/>
</dbReference>
<organism evidence="1 2">
    <name type="scientific">Leptospira weilii serovar Ranarum str. ICFT</name>
    <dbReference type="NCBI Taxonomy" id="1218598"/>
    <lineage>
        <taxon>Bacteria</taxon>
        <taxon>Pseudomonadati</taxon>
        <taxon>Spirochaetota</taxon>
        <taxon>Spirochaetia</taxon>
        <taxon>Leptospirales</taxon>
        <taxon>Leptospiraceae</taxon>
        <taxon>Leptospira</taxon>
    </lineage>
</organism>
<comment type="caution">
    <text evidence="1">The sequence shown here is derived from an EMBL/GenBank/DDBJ whole genome shotgun (WGS) entry which is preliminary data.</text>
</comment>
<dbReference type="STRING" id="1218598.LEP1GSC060_3673"/>
<dbReference type="InterPro" id="IPR010921">
    <property type="entry name" value="Trp_repressor/repl_initiator"/>
</dbReference>